<dbReference type="RefSeq" id="WP_342853715.1">
    <property type="nucleotide sequence ID" value="NZ_JBBMRA010000002.1"/>
</dbReference>
<keyword evidence="6" id="KW-1185">Reference proteome</keyword>
<keyword evidence="4" id="KW-0175">Coiled coil</keyword>
<dbReference type="Pfam" id="PF09712">
    <property type="entry name" value="PHA_synth_III_E"/>
    <property type="match status" value="1"/>
</dbReference>
<proteinExistence type="predicted"/>
<dbReference type="EMBL" id="JBBMRA010000002">
    <property type="protein sequence ID" value="MEM5535394.1"/>
    <property type="molecule type" value="Genomic_DNA"/>
</dbReference>
<name>A0ABU9TNU9_9GAMM</name>
<evidence type="ECO:0000313" key="5">
    <source>
        <dbReference type="EMBL" id="MEM5535394.1"/>
    </source>
</evidence>
<sequence>MELMENSGLNIEALLDAQKNYWKNITSGSDAQSPEEWAAFIAKNQEKIHQDAPQQFSQLLDILGAQSSNFTQYGEQLLKQFKEGGEQHLSEAVLQFQQYMQQQTSEALIQQWQLPEQFAALFKTHSFQDDLLFDNPFISGIKSLLETPVIGTQRESQEQLREVIKLTMEYQEALQDYVKHYSSINKSASSQMLNTLNTKETKVSSLQQLHDIWVDAYESAYSKTVMTDAYQRAHGRISNALMQLRKFVQDVRDIHFQSVGLATRKGLDTALQRQHKLRKEMRANRRDVIELQQQVSKLQADTTAALLIELKNEVSALKKEVATLKNAAKR</sequence>
<accession>A0ABU9TNU9</accession>
<organism evidence="5 6">
    <name type="scientific">Neptuniibacter pectenicola</name>
    <dbReference type="NCBI Taxonomy" id="1806669"/>
    <lineage>
        <taxon>Bacteria</taxon>
        <taxon>Pseudomonadati</taxon>
        <taxon>Pseudomonadota</taxon>
        <taxon>Gammaproteobacteria</taxon>
        <taxon>Oceanospirillales</taxon>
        <taxon>Oceanospirillaceae</taxon>
        <taxon>Neptuniibacter</taxon>
    </lineage>
</organism>
<evidence type="ECO:0000256" key="1">
    <source>
        <dbReference type="ARBA" id="ARBA00004683"/>
    </source>
</evidence>
<keyword evidence="3" id="KW-0583">PHB biosynthesis</keyword>
<reference evidence="5 6" key="1">
    <citation type="submission" date="2024-03" db="EMBL/GenBank/DDBJ databases">
        <title>Community enrichment and isolation of bacterial strains for fucoidan degradation.</title>
        <authorList>
            <person name="Sichert A."/>
        </authorList>
    </citation>
    <scope>NUCLEOTIDE SEQUENCE [LARGE SCALE GENOMIC DNA]</scope>
    <source>
        <strain evidence="5 6">AS76</strain>
    </source>
</reference>
<comment type="caution">
    <text evidence="5">The sequence shown here is derived from an EMBL/GenBank/DDBJ whole genome shotgun (WGS) entry which is preliminary data.</text>
</comment>
<evidence type="ECO:0000313" key="6">
    <source>
        <dbReference type="Proteomes" id="UP001449225"/>
    </source>
</evidence>
<dbReference type="Gene3D" id="1.20.5.170">
    <property type="match status" value="1"/>
</dbReference>
<evidence type="ECO:0000256" key="4">
    <source>
        <dbReference type="SAM" id="Coils"/>
    </source>
</evidence>
<gene>
    <name evidence="5" type="ORF">WNY58_03210</name>
</gene>
<protein>
    <recommendedName>
        <fullName evidence="2">Poly(3-hydroxyalkanoate) polymerase subunit PhaE</fullName>
    </recommendedName>
</protein>
<evidence type="ECO:0000256" key="2">
    <source>
        <dbReference type="ARBA" id="ARBA00019066"/>
    </source>
</evidence>
<feature type="coiled-coil region" evidence="4">
    <location>
        <begin position="274"/>
        <end position="327"/>
    </location>
</feature>
<dbReference type="InterPro" id="IPR010123">
    <property type="entry name" value="PHA_synth_III_E"/>
</dbReference>
<evidence type="ECO:0000256" key="3">
    <source>
        <dbReference type="ARBA" id="ARBA00022752"/>
    </source>
</evidence>
<comment type="pathway">
    <text evidence="1">Biopolymer metabolism; poly-(R)-3-hydroxybutanoate biosynthesis.</text>
</comment>
<dbReference type="Proteomes" id="UP001449225">
    <property type="component" value="Unassembled WGS sequence"/>
</dbReference>